<evidence type="ECO:0000313" key="1">
    <source>
        <dbReference type="EMBL" id="AKT40289.1"/>
    </source>
</evidence>
<proteinExistence type="predicted"/>
<evidence type="ECO:0000313" key="2">
    <source>
        <dbReference type="Proteomes" id="UP000067626"/>
    </source>
</evidence>
<dbReference type="RefSeq" id="WP_156338783.1">
    <property type="nucleotide sequence ID" value="NZ_CP012159.1"/>
</dbReference>
<protein>
    <submittedName>
        <fullName evidence="1">Uncharacterized protein</fullName>
    </submittedName>
</protein>
<dbReference type="Proteomes" id="UP000067626">
    <property type="component" value="Chromosome"/>
</dbReference>
<reference evidence="1 2" key="1">
    <citation type="submission" date="2015-07" db="EMBL/GenBank/DDBJ databases">
        <title>Genome analysis of myxobacterium Chondromyces crocatus Cm c5 reveals a high potential for natural compound synthesis and the genetic basis for the loss of fruiting body formation.</title>
        <authorList>
            <person name="Zaburannyi N."/>
            <person name="Bunk B."/>
            <person name="Maier J."/>
            <person name="Overmann J."/>
            <person name="Mueller R."/>
        </authorList>
    </citation>
    <scope>NUCLEOTIDE SEQUENCE [LARGE SCALE GENOMIC DNA]</scope>
    <source>
        <strain evidence="1 2">Cm c5</strain>
    </source>
</reference>
<name>A0A0K1EHF7_CHOCO</name>
<accession>A0A0K1EHF7</accession>
<keyword evidence="2" id="KW-1185">Reference proteome</keyword>
<dbReference type="EMBL" id="CP012159">
    <property type="protein sequence ID" value="AKT40289.1"/>
    <property type="molecule type" value="Genomic_DNA"/>
</dbReference>
<gene>
    <name evidence="1" type="ORF">CMC5_044420</name>
</gene>
<dbReference type="AlphaFoldDB" id="A0A0K1EHF7"/>
<organism evidence="1 2">
    <name type="scientific">Chondromyces crocatus</name>
    <dbReference type="NCBI Taxonomy" id="52"/>
    <lineage>
        <taxon>Bacteria</taxon>
        <taxon>Pseudomonadati</taxon>
        <taxon>Myxococcota</taxon>
        <taxon>Polyangia</taxon>
        <taxon>Polyangiales</taxon>
        <taxon>Polyangiaceae</taxon>
        <taxon>Chondromyces</taxon>
    </lineage>
</organism>
<dbReference type="OrthoDB" id="5519490at2"/>
<sequence>MSSSTFFFLRRQDVWSGLLTALIGLGGTACGGGAAPPSTSPPVPAAPALPEATAVEHAEPSTPSDAAPSVQSEVVIHHADIHGKIKARAGKRLLVEPLVVTSRTLPVKGNKANLYRVVEPEGGEVEMLLIAEANVALDMEMGKSIALDIVDEKKDVLVSGRKTNHYIPGTKVLLRYEW</sequence>
<dbReference type="KEGG" id="ccro:CMC5_044420"/>